<evidence type="ECO:0000256" key="1">
    <source>
        <dbReference type="ARBA" id="ARBA00022491"/>
    </source>
</evidence>
<keyword evidence="1" id="KW-0678">Repressor</keyword>
<dbReference type="EMBL" id="JAAZNL010000005">
    <property type="protein sequence ID" value="NMB69705.1"/>
    <property type="molecule type" value="Genomic_DNA"/>
</dbReference>
<evidence type="ECO:0000313" key="10">
    <source>
        <dbReference type="Proteomes" id="UP000526033"/>
    </source>
</evidence>
<proteinExistence type="predicted"/>
<dbReference type="InterPro" id="IPR055173">
    <property type="entry name" value="NrdR-like_N"/>
</dbReference>
<keyword evidence="4" id="KW-0805">Transcription regulation</keyword>
<keyword evidence="6" id="KW-0804">Transcription</keyword>
<evidence type="ECO:0000256" key="5">
    <source>
        <dbReference type="ARBA" id="ARBA00023125"/>
    </source>
</evidence>
<dbReference type="InterPro" id="IPR005144">
    <property type="entry name" value="ATP-cone_dom"/>
</dbReference>
<evidence type="ECO:0000256" key="6">
    <source>
        <dbReference type="ARBA" id="ARBA00023163"/>
    </source>
</evidence>
<dbReference type="Pfam" id="PF22811">
    <property type="entry name" value="Zn_ribbon_NrdR"/>
    <property type="match status" value="1"/>
</dbReference>
<comment type="caution">
    <text evidence="9">The sequence shown here is derived from an EMBL/GenBank/DDBJ whole genome shotgun (WGS) entry which is preliminary data.</text>
</comment>
<dbReference type="PROSITE" id="PS51161">
    <property type="entry name" value="ATP_CONE"/>
    <property type="match status" value="1"/>
</dbReference>
<evidence type="ECO:0000256" key="2">
    <source>
        <dbReference type="ARBA" id="ARBA00022741"/>
    </source>
</evidence>
<evidence type="ECO:0000256" key="3">
    <source>
        <dbReference type="ARBA" id="ARBA00022840"/>
    </source>
</evidence>
<dbReference type="PANTHER" id="PTHR30455:SF2">
    <property type="entry name" value="TRANSCRIPTIONAL REPRESSOR NRDR"/>
    <property type="match status" value="1"/>
</dbReference>
<evidence type="ECO:0000256" key="7">
    <source>
        <dbReference type="PROSITE-ProRule" id="PRU00492"/>
    </source>
</evidence>
<name>A0A7X9DJN4_UNCKA</name>
<protein>
    <recommendedName>
        <fullName evidence="8">ATP-cone domain-containing protein</fullName>
    </recommendedName>
</protein>
<dbReference type="GO" id="GO:0045892">
    <property type="term" value="P:negative regulation of DNA-templated transcription"/>
    <property type="evidence" value="ECO:0007669"/>
    <property type="project" value="InterPro"/>
</dbReference>
<accession>A0A7X9DJN4</accession>
<keyword evidence="5" id="KW-0238">DNA-binding</keyword>
<dbReference type="InterPro" id="IPR003796">
    <property type="entry name" value="RNR_NrdR-like"/>
</dbReference>
<keyword evidence="3 7" id="KW-0067">ATP-binding</keyword>
<dbReference type="GO" id="GO:0005524">
    <property type="term" value="F:ATP binding"/>
    <property type="evidence" value="ECO:0007669"/>
    <property type="project" value="UniProtKB-UniRule"/>
</dbReference>
<dbReference type="AlphaFoldDB" id="A0A7X9DJN4"/>
<dbReference type="GO" id="GO:0008270">
    <property type="term" value="F:zinc ion binding"/>
    <property type="evidence" value="ECO:0007669"/>
    <property type="project" value="InterPro"/>
</dbReference>
<dbReference type="PANTHER" id="PTHR30455">
    <property type="entry name" value="TRANSCRIPTIONAL REPRESSOR NRDR"/>
    <property type="match status" value="1"/>
</dbReference>
<feature type="domain" description="ATP-cone" evidence="8">
    <location>
        <begin position="49"/>
        <end position="153"/>
    </location>
</feature>
<dbReference type="Proteomes" id="UP000526033">
    <property type="component" value="Unassembled WGS sequence"/>
</dbReference>
<keyword evidence="2 7" id="KW-0547">Nucleotide-binding</keyword>
<evidence type="ECO:0000256" key="4">
    <source>
        <dbReference type="ARBA" id="ARBA00023015"/>
    </source>
</evidence>
<dbReference type="GO" id="GO:0003677">
    <property type="term" value="F:DNA binding"/>
    <property type="evidence" value="ECO:0007669"/>
    <property type="project" value="UniProtKB-KW"/>
</dbReference>
<reference evidence="9 10" key="1">
    <citation type="journal article" date="2020" name="Biotechnol. Biofuels">
        <title>New insights from the biogas microbiome by comprehensive genome-resolved metagenomics of nearly 1600 species originating from multiple anaerobic digesters.</title>
        <authorList>
            <person name="Campanaro S."/>
            <person name="Treu L."/>
            <person name="Rodriguez-R L.M."/>
            <person name="Kovalovszki A."/>
            <person name="Ziels R.M."/>
            <person name="Maus I."/>
            <person name="Zhu X."/>
            <person name="Kougias P.G."/>
            <person name="Basile A."/>
            <person name="Luo G."/>
            <person name="Schluter A."/>
            <person name="Konstantinidis K.T."/>
            <person name="Angelidaki I."/>
        </authorList>
    </citation>
    <scope>NUCLEOTIDE SEQUENCE [LARGE SCALE GENOMIC DNA]</scope>
    <source>
        <strain evidence="9">AS27yjCOA_165</strain>
    </source>
</reference>
<evidence type="ECO:0000313" key="9">
    <source>
        <dbReference type="EMBL" id="NMB69705.1"/>
    </source>
</evidence>
<evidence type="ECO:0000259" key="8">
    <source>
        <dbReference type="PROSITE" id="PS51161"/>
    </source>
</evidence>
<sequence>MICPYCGFEDQEVLNTRITYKGFANWRRRKCLECGGVFTTHEFINLTYIKVIKKSGIVRIYSRARLFSGIFVAFRNIKHMDSGDAAMSAEIVTSEIEKVLIGKKINKISTHELALITAGILAKKNYTAFINYGSYFFAPEVFKRLLVNRGRHN</sequence>
<gene>
    <name evidence="9" type="ORF">GYA27_00680</name>
</gene>
<organism evidence="9 10">
    <name type="scientific">candidate division WWE3 bacterium</name>
    <dbReference type="NCBI Taxonomy" id="2053526"/>
    <lineage>
        <taxon>Bacteria</taxon>
        <taxon>Katanobacteria</taxon>
    </lineage>
</organism>